<dbReference type="Proteomes" id="UP001156706">
    <property type="component" value="Unassembled WGS sequence"/>
</dbReference>
<name>A0ABQ5YF98_9NEIS</name>
<gene>
    <name evidence="1" type="ORF">GCM10007907_24570</name>
</gene>
<keyword evidence="2" id="KW-1185">Reference proteome</keyword>
<protein>
    <recommendedName>
        <fullName evidence="3">DUF4279 domain-containing protein</fullName>
    </recommendedName>
</protein>
<sequence>MHPSYFLNVGMSENDPARELKLPPEVSEWLFFTNYWAHLNQVGEASFAQYEEEVLTSQLIPSAIEALERIKGTLSATPTHDIQFVYGWNERREEIFCTISTSLLLEKVVCLEEFFLAALHMQADIYCQL</sequence>
<accession>A0ABQ5YF98</accession>
<dbReference type="RefSeq" id="WP_284196758.1">
    <property type="nucleotide sequence ID" value="NZ_BSOG01000002.1"/>
</dbReference>
<reference evidence="2" key="1">
    <citation type="journal article" date="2019" name="Int. J. Syst. Evol. Microbiol.">
        <title>The Global Catalogue of Microorganisms (GCM) 10K type strain sequencing project: providing services to taxonomists for standard genome sequencing and annotation.</title>
        <authorList>
            <consortium name="The Broad Institute Genomics Platform"/>
            <consortium name="The Broad Institute Genome Sequencing Center for Infectious Disease"/>
            <person name="Wu L."/>
            <person name="Ma J."/>
        </authorList>
    </citation>
    <scope>NUCLEOTIDE SEQUENCE [LARGE SCALE GENOMIC DNA]</scope>
    <source>
        <strain evidence="2">NBRC 110044</strain>
    </source>
</reference>
<proteinExistence type="predicted"/>
<evidence type="ECO:0000313" key="1">
    <source>
        <dbReference type="EMBL" id="GLR13667.1"/>
    </source>
</evidence>
<organism evidence="1 2">
    <name type="scientific">Chitinimonas prasina</name>
    <dbReference type="NCBI Taxonomy" id="1434937"/>
    <lineage>
        <taxon>Bacteria</taxon>
        <taxon>Pseudomonadati</taxon>
        <taxon>Pseudomonadota</taxon>
        <taxon>Betaproteobacteria</taxon>
        <taxon>Neisseriales</taxon>
        <taxon>Chitinibacteraceae</taxon>
        <taxon>Chitinimonas</taxon>
    </lineage>
</organism>
<dbReference type="EMBL" id="BSOG01000002">
    <property type="protein sequence ID" value="GLR13667.1"/>
    <property type="molecule type" value="Genomic_DNA"/>
</dbReference>
<evidence type="ECO:0008006" key="3">
    <source>
        <dbReference type="Google" id="ProtNLM"/>
    </source>
</evidence>
<comment type="caution">
    <text evidence="1">The sequence shown here is derived from an EMBL/GenBank/DDBJ whole genome shotgun (WGS) entry which is preliminary data.</text>
</comment>
<evidence type="ECO:0000313" key="2">
    <source>
        <dbReference type="Proteomes" id="UP001156706"/>
    </source>
</evidence>